<feature type="compositionally biased region" description="Basic and acidic residues" evidence="1">
    <location>
        <begin position="140"/>
        <end position="154"/>
    </location>
</feature>
<evidence type="ECO:0000256" key="1">
    <source>
        <dbReference type="SAM" id="MobiDB-lite"/>
    </source>
</evidence>
<accession>A0ABS4W5B1</accession>
<gene>
    <name evidence="2" type="ORF">JOF36_007123</name>
</gene>
<dbReference type="RefSeq" id="WP_210036512.1">
    <property type="nucleotide sequence ID" value="NZ_JAGINU010000002.1"/>
</dbReference>
<keyword evidence="3" id="KW-1185">Reference proteome</keyword>
<evidence type="ECO:0000313" key="2">
    <source>
        <dbReference type="EMBL" id="MBP2371350.1"/>
    </source>
</evidence>
<protein>
    <submittedName>
        <fullName evidence="2">Uncharacterized protein</fullName>
    </submittedName>
</protein>
<reference evidence="2 3" key="1">
    <citation type="submission" date="2021-03" db="EMBL/GenBank/DDBJ databases">
        <title>Sequencing the genomes of 1000 actinobacteria strains.</title>
        <authorList>
            <person name="Klenk H.-P."/>
        </authorList>
    </citation>
    <scope>NUCLEOTIDE SEQUENCE [LARGE SCALE GENOMIC DNA]</scope>
    <source>
        <strain evidence="2 3">DSM 45256</strain>
    </source>
</reference>
<feature type="compositionally biased region" description="Low complexity" evidence="1">
    <location>
        <begin position="1"/>
        <end position="12"/>
    </location>
</feature>
<comment type="caution">
    <text evidence="2">The sequence shown here is derived from an EMBL/GenBank/DDBJ whole genome shotgun (WGS) entry which is preliminary data.</text>
</comment>
<feature type="region of interest" description="Disordered" evidence="1">
    <location>
        <begin position="1"/>
        <end position="27"/>
    </location>
</feature>
<evidence type="ECO:0000313" key="3">
    <source>
        <dbReference type="Proteomes" id="UP001519295"/>
    </source>
</evidence>
<dbReference type="EMBL" id="JAGINU010000002">
    <property type="protein sequence ID" value="MBP2371350.1"/>
    <property type="molecule type" value="Genomic_DNA"/>
</dbReference>
<name>A0ABS4W5B1_9PSEU</name>
<proteinExistence type="predicted"/>
<feature type="region of interest" description="Disordered" evidence="1">
    <location>
        <begin position="108"/>
        <end position="154"/>
    </location>
</feature>
<feature type="region of interest" description="Disordered" evidence="1">
    <location>
        <begin position="72"/>
        <end position="93"/>
    </location>
</feature>
<sequence length="154" mass="17119">MTSTTDRSTETTIGAKPPDDQEQPRIRRRVRRAQAVLRRVSHQRKAFATDYGRARSPTDRLAVAAAAIRAALARAPEPEDDTADPDTTSGRIDRIAADLAGLLDELHADQERAATSTIRTDERRIARNQRRRHGSGTDSTQRDPTRDRPTVDPS</sequence>
<dbReference type="Proteomes" id="UP001519295">
    <property type="component" value="Unassembled WGS sequence"/>
</dbReference>
<organism evidence="2 3">
    <name type="scientific">Pseudonocardia parietis</name>
    <dbReference type="NCBI Taxonomy" id="570936"/>
    <lineage>
        <taxon>Bacteria</taxon>
        <taxon>Bacillati</taxon>
        <taxon>Actinomycetota</taxon>
        <taxon>Actinomycetes</taxon>
        <taxon>Pseudonocardiales</taxon>
        <taxon>Pseudonocardiaceae</taxon>
        <taxon>Pseudonocardia</taxon>
    </lineage>
</organism>